<dbReference type="EMBL" id="BBWU01000015">
    <property type="protein sequence ID" value="GAO38391.1"/>
    <property type="molecule type" value="Genomic_DNA"/>
</dbReference>
<dbReference type="Gene3D" id="1.10.10.10">
    <property type="entry name" value="Winged helix-like DNA-binding domain superfamily/Winged helix DNA-binding domain"/>
    <property type="match status" value="1"/>
</dbReference>
<dbReference type="OrthoDB" id="582199at2"/>
<gene>
    <name evidence="1" type="ORF">SCH01S_15_00160</name>
</gene>
<evidence type="ECO:0000313" key="1">
    <source>
        <dbReference type="EMBL" id="GAO38391.1"/>
    </source>
</evidence>
<accession>A0A0E9MLW2</accession>
<proteinExistence type="predicted"/>
<evidence type="ECO:0000313" key="2">
    <source>
        <dbReference type="Proteomes" id="UP000033202"/>
    </source>
</evidence>
<dbReference type="SUPFAM" id="SSF46785">
    <property type="entry name" value="Winged helix' DNA-binding domain"/>
    <property type="match status" value="1"/>
</dbReference>
<dbReference type="AlphaFoldDB" id="A0A0E9MLW2"/>
<evidence type="ECO:0008006" key="3">
    <source>
        <dbReference type="Google" id="ProtNLM"/>
    </source>
</evidence>
<dbReference type="InterPro" id="IPR036390">
    <property type="entry name" value="WH_DNA-bd_sf"/>
</dbReference>
<dbReference type="InterPro" id="IPR036388">
    <property type="entry name" value="WH-like_DNA-bd_sf"/>
</dbReference>
<reference evidence="1 2" key="1">
    <citation type="submission" date="2015-04" db="EMBL/GenBank/DDBJ databases">
        <title>Whole genome shotgun sequence of Sphingomonas changbaiensis NBRC 104936.</title>
        <authorList>
            <person name="Katano-Makiyama Y."/>
            <person name="Hosoyama A."/>
            <person name="Hashimoto M."/>
            <person name="Noguchi M."/>
            <person name="Tsuchikane K."/>
            <person name="Ohji S."/>
            <person name="Yamazoe A."/>
            <person name="Ichikawa N."/>
            <person name="Kimura A."/>
            <person name="Fujita N."/>
        </authorList>
    </citation>
    <scope>NUCLEOTIDE SEQUENCE [LARGE SCALE GENOMIC DNA]</scope>
    <source>
        <strain evidence="1 2">NBRC 104936</strain>
    </source>
</reference>
<keyword evidence="2" id="KW-1185">Reference proteome</keyword>
<sequence length="151" mass="16888">MADREKLLLDLFTEIAVVEHLVRNHLGTIETSGLTAGQFGALNYFIRNNREQERKSILAWMFQVTTEEIDVHLAALEQRGLIGRIGEGDDQVIGITAAGRSTHAESVARMAPEIEPLMSEFQDEDLEKTVDVLQEIRRVFDNLPERAAASA</sequence>
<name>A0A0E9MLW2_9SPHN</name>
<organism evidence="1 2">
    <name type="scientific">Sphingomonas changbaiensis NBRC 104936</name>
    <dbReference type="NCBI Taxonomy" id="1219043"/>
    <lineage>
        <taxon>Bacteria</taxon>
        <taxon>Pseudomonadati</taxon>
        <taxon>Pseudomonadota</taxon>
        <taxon>Alphaproteobacteria</taxon>
        <taxon>Sphingomonadales</taxon>
        <taxon>Sphingomonadaceae</taxon>
        <taxon>Sphingomonas</taxon>
    </lineage>
</organism>
<dbReference type="STRING" id="1219043.SCH01S_15_00160"/>
<protein>
    <recommendedName>
        <fullName evidence="3">MarR family transcriptional regulator</fullName>
    </recommendedName>
</protein>
<comment type="caution">
    <text evidence="1">The sequence shown here is derived from an EMBL/GenBank/DDBJ whole genome shotgun (WGS) entry which is preliminary data.</text>
</comment>
<dbReference type="RefSeq" id="WP_046347243.1">
    <property type="nucleotide sequence ID" value="NZ_BBWU01000015.1"/>
</dbReference>
<dbReference type="Proteomes" id="UP000033202">
    <property type="component" value="Unassembled WGS sequence"/>
</dbReference>